<dbReference type="SUPFAM" id="SSF48208">
    <property type="entry name" value="Six-hairpin glycosidases"/>
    <property type="match status" value="1"/>
</dbReference>
<evidence type="ECO:0000256" key="4">
    <source>
        <dbReference type="HAMAP-Rule" id="MF_00929"/>
    </source>
</evidence>
<evidence type="ECO:0000313" key="5">
    <source>
        <dbReference type="EMBL" id="SDE14749.1"/>
    </source>
</evidence>
<dbReference type="Proteomes" id="UP000199109">
    <property type="component" value="Unassembled WGS sequence"/>
</dbReference>
<dbReference type="InterPro" id="IPR010819">
    <property type="entry name" value="AGE/CE"/>
</dbReference>
<comment type="similarity">
    <text evidence="4">Belongs to the cellobiose 2-epimerase family.</text>
</comment>
<accession>A0A1G7AIU4</accession>
<dbReference type="Pfam" id="PF07221">
    <property type="entry name" value="GlcNAc_2-epim"/>
    <property type="match status" value="1"/>
</dbReference>
<dbReference type="InterPro" id="IPR028584">
    <property type="entry name" value="Cellobiose_2_epim"/>
</dbReference>
<dbReference type="OrthoDB" id="618431at2"/>
<dbReference type="EMBL" id="FNAO01000003">
    <property type="protein sequence ID" value="SDE14749.1"/>
    <property type="molecule type" value="Genomic_DNA"/>
</dbReference>
<comment type="catalytic activity">
    <reaction evidence="1 4">
        <text>D-cellobiose = beta-D-glucosyl-(1-&gt;4)-D-mannopyranose</text>
        <dbReference type="Rhea" id="RHEA:23384"/>
        <dbReference type="ChEBI" id="CHEBI:17057"/>
        <dbReference type="ChEBI" id="CHEBI:47931"/>
        <dbReference type="EC" id="5.1.3.11"/>
    </reaction>
</comment>
<dbReference type="HAMAP" id="MF_00929">
    <property type="entry name" value="Cellobiose_2_epim"/>
    <property type="match status" value="1"/>
</dbReference>
<evidence type="ECO:0000256" key="1">
    <source>
        <dbReference type="ARBA" id="ARBA00001470"/>
    </source>
</evidence>
<dbReference type="InterPro" id="IPR008928">
    <property type="entry name" value="6-hairpin_glycosidase_sf"/>
</dbReference>
<keyword evidence="3 4" id="KW-0413">Isomerase</keyword>
<dbReference type="PANTHER" id="PTHR15108">
    <property type="entry name" value="N-ACYLGLUCOSAMINE-2-EPIMERASE"/>
    <property type="match status" value="1"/>
</dbReference>
<gene>
    <name evidence="5" type="ORF">SAMN05421636_103402</name>
</gene>
<dbReference type="EC" id="5.1.3.11" evidence="4"/>
<reference evidence="5 6" key="1">
    <citation type="submission" date="2016-10" db="EMBL/GenBank/DDBJ databases">
        <authorList>
            <person name="de Groot N.N."/>
        </authorList>
    </citation>
    <scope>NUCLEOTIDE SEQUENCE [LARGE SCALE GENOMIC DNA]</scope>
    <source>
        <strain evidence="5 6">DSM 23421</strain>
    </source>
</reference>
<proteinExistence type="inferred from homology"/>
<evidence type="ECO:0000256" key="3">
    <source>
        <dbReference type="ARBA" id="ARBA00023235"/>
    </source>
</evidence>
<dbReference type="STRING" id="641691.SAMN05421636_103402"/>
<dbReference type="InterPro" id="IPR012341">
    <property type="entry name" value="6hp_glycosidase-like_sf"/>
</dbReference>
<name>A0A1G7AIU4_9FLAO</name>
<dbReference type="GO" id="GO:0005975">
    <property type="term" value="P:carbohydrate metabolic process"/>
    <property type="evidence" value="ECO:0007669"/>
    <property type="project" value="InterPro"/>
</dbReference>
<comment type="similarity">
    <text evidence="2">Belongs to the N-acylglucosamine 2-epimerase family.</text>
</comment>
<dbReference type="GO" id="GO:0047736">
    <property type="term" value="F:cellobiose epimerase activity"/>
    <property type="evidence" value="ECO:0007669"/>
    <property type="project" value="UniProtKB-UniRule"/>
</dbReference>
<sequence length="393" mass="45546">MQEEFVTKVKAELNNILDYWQKNAPDTEHGGFLGRIDHFGKTIPESPKGIILNTRILWAFSAASNYFADDRYKSECERAYSYVMNHFKDTSQGGVFWELDYLGNPVNRRKQVYAQAFTIYALAEYYKYGGQQEVLSWAMELFQLVETHALDLNLEGYIEAFAENWDAIEDMRLSEKDLNAPKTMNTHLHILEAYTTLYEVKSDIEVGKALENLIHLFLEKFASKNNHFKLFLSNDWKNLSSEASYGHDIEAVWLLVIAARTLKNVNLTQKTEALAVKVADIFIKEALDDDFGVFNAIDLKTGKLDADKHWWPPAEAIVGLLYVSKITKDKRYTSFAKKLWRFIDDTIIDHDKGEWFFRVNRQGVPYTDENKLGPWKCPYHNSRACMEIIKLLD</sequence>
<dbReference type="RefSeq" id="WP_091867207.1">
    <property type="nucleotide sequence ID" value="NZ_FNAO01000003.1"/>
</dbReference>
<evidence type="ECO:0000256" key="2">
    <source>
        <dbReference type="ARBA" id="ARBA00008558"/>
    </source>
</evidence>
<protein>
    <recommendedName>
        <fullName evidence="4">Cellobiose 2-epimerase</fullName>
        <shortName evidence="4">CE</shortName>
        <ecNumber evidence="4">5.1.3.11</ecNumber>
    </recommendedName>
</protein>
<comment type="function">
    <text evidence="4">Catalyzes the reversible epimerization of cellobiose to 4-O-beta-D-glucopyranosyl-D-mannose (Glc-Man).</text>
</comment>
<keyword evidence="6" id="KW-1185">Reference proteome</keyword>
<dbReference type="Gene3D" id="1.50.10.10">
    <property type="match status" value="1"/>
</dbReference>
<dbReference type="AlphaFoldDB" id="A0A1G7AIU4"/>
<evidence type="ECO:0000313" key="6">
    <source>
        <dbReference type="Proteomes" id="UP000199109"/>
    </source>
</evidence>
<organism evidence="5 6">
    <name type="scientific">Pricia antarctica</name>
    <dbReference type="NCBI Taxonomy" id="641691"/>
    <lineage>
        <taxon>Bacteria</taxon>
        <taxon>Pseudomonadati</taxon>
        <taxon>Bacteroidota</taxon>
        <taxon>Flavobacteriia</taxon>
        <taxon>Flavobacteriales</taxon>
        <taxon>Flavobacteriaceae</taxon>
        <taxon>Pricia</taxon>
    </lineage>
</organism>